<dbReference type="PANTHER" id="PTHR16138:SF7">
    <property type="entry name" value="PALMITOYL-PROTEIN THIOESTERASE ABHD10, MITOCHONDRIAL"/>
    <property type="match status" value="1"/>
</dbReference>
<dbReference type="InterPro" id="IPR022742">
    <property type="entry name" value="Hydrolase_4"/>
</dbReference>
<evidence type="ECO:0000313" key="4">
    <source>
        <dbReference type="Proteomes" id="UP000646365"/>
    </source>
</evidence>
<dbReference type="RefSeq" id="WP_229743537.1">
    <property type="nucleotide sequence ID" value="NZ_BMJQ01000003.1"/>
</dbReference>
<keyword evidence="4" id="KW-1185">Reference proteome</keyword>
<dbReference type="InterPro" id="IPR052382">
    <property type="entry name" value="ABHD10_acyl-thioesterase"/>
</dbReference>
<feature type="domain" description="Serine aminopeptidase S33" evidence="2">
    <location>
        <begin position="10"/>
        <end position="110"/>
    </location>
</feature>
<dbReference type="PANTHER" id="PTHR16138">
    <property type="entry name" value="MYCOPHENOLIC ACID ACYL-GLUCURONIDE ESTERASE, MITOCHONDRIAL"/>
    <property type="match status" value="1"/>
</dbReference>
<dbReference type="GO" id="GO:0004553">
    <property type="term" value="F:hydrolase activity, hydrolyzing O-glycosyl compounds"/>
    <property type="evidence" value="ECO:0007669"/>
    <property type="project" value="TreeGrafter"/>
</dbReference>
<gene>
    <name evidence="3" type="ORF">GCM10011611_13350</name>
</gene>
<organism evidence="3 4">
    <name type="scientific">Aliidongia dinghuensis</name>
    <dbReference type="NCBI Taxonomy" id="1867774"/>
    <lineage>
        <taxon>Bacteria</taxon>
        <taxon>Pseudomonadati</taxon>
        <taxon>Pseudomonadota</taxon>
        <taxon>Alphaproteobacteria</taxon>
        <taxon>Rhodospirillales</taxon>
        <taxon>Dongiaceae</taxon>
        <taxon>Aliidongia</taxon>
    </lineage>
</organism>
<keyword evidence="1" id="KW-0378">Hydrolase</keyword>
<reference evidence="3" key="2">
    <citation type="submission" date="2020-09" db="EMBL/GenBank/DDBJ databases">
        <authorList>
            <person name="Sun Q."/>
            <person name="Zhou Y."/>
        </authorList>
    </citation>
    <scope>NUCLEOTIDE SEQUENCE</scope>
    <source>
        <strain evidence="3">CGMCC 1.15725</strain>
    </source>
</reference>
<reference evidence="3" key="1">
    <citation type="journal article" date="2014" name="Int. J. Syst. Evol. Microbiol.">
        <title>Complete genome sequence of Corynebacterium casei LMG S-19264T (=DSM 44701T), isolated from a smear-ripened cheese.</title>
        <authorList>
            <consortium name="US DOE Joint Genome Institute (JGI-PGF)"/>
            <person name="Walter F."/>
            <person name="Albersmeier A."/>
            <person name="Kalinowski J."/>
            <person name="Ruckert C."/>
        </authorList>
    </citation>
    <scope>NUCLEOTIDE SEQUENCE</scope>
    <source>
        <strain evidence="3">CGMCC 1.15725</strain>
    </source>
</reference>
<dbReference type="SUPFAM" id="SSF53474">
    <property type="entry name" value="alpha/beta-Hydrolases"/>
    <property type="match status" value="1"/>
</dbReference>
<evidence type="ECO:0000256" key="1">
    <source>
        <dbReference type="ARBA" id="ARBA00022801"/>
    </source>
</evidence>
<comment type="caution">
    <text evidence="3">The sequence shown here is derived from an EMBL/GenBank/DDBJ whole genome shotgun (WGS) entry which is preliminary data.</text>
</comment>
<dbReference type="Gene3D" id="3.40.50.1820">
    <property type="entry name" value="alpha/beta hydrolase"/>
    <property type="match status" value="1"/>
</dbReference>
<dbReference type="EMBL" id="BMJQ01000003">
    <property type="protein sequence ID" value="GGF09158.1"/>
    <property type="molecule type" value="Genomic_DNA"/>
</dbReference>
<proteinExistence type="predicted"/>
<name>A0A8J3E176_9PROT</name>
<dbReference type="InterPro" id="IPR029058">
    <property type="entry name" value="AB_hydrolase_fold"/>
</dbReference>
<dbReference type="Pfam" id="PF12146">
    <property type="entry name" value="Hydrolase_4"/>
    <property type="match status" value="1"/>
</dbReference>
<dbReference type="AlphaFoldDB" id="A0A8J3E176"/>
<accession>A0A8J3E176</accession>
<dbReference type="Proteomes" id="UP000646365">
    <property type="component" value="Unassembled WGS sequence"/>
</dbReference>
<protein>
    <recommendedName>
        <fullName evidence="2">Serine aminopeptidase S33 domain-containing protein</fullName>
    </recommendedName>
</protein>
<sequence>MTGIKATRLAQFAWQRGQAFVRFDYRGHGADAARFTRYTVGDWIADALAVVDRLTEGPQILVGSSMGGWIMQHVALAGPDRVAGLVGIATASDFTERLIRPNLDAAARARLAADGYLTVPSRYDPAGYMLTAALIEDGRRHALLPGPIPIRCPVRLLHGLADPDVPWQLSLDLAAALAGDDVLVTLIKGGDHRLSEPDHLARIEAAVVELSRR</sequence>
<evidence type="ECO:0000313" key="3">
    <source>
        <dbReference type="EMBL" id="GGF09158.1"/>
    </source>
</evidence>
<evidence type="ECO:0000259" key="2">
    <source>
        <dbReference type="Pfam" id="PF12146"/>
    </source>
</evidence>